<evidence type="ECO:0000313" key="7">
    <source>
        <dbReference type="Proteomes" id="UP000027154"/>
    </source>
</evidence>
<evidence type="ECO:0000313" key="4">
    <source>
        <dbReference type="EMBL" id="KAA1150967.1"/>
    </source>
</evidence>
<dbReference type="SUPFAM" id="SSF75620">
    <property type="entry name" value="Release factor"/>
    <property type="match status" value="1"/>
</dbReference>
<reference evidence="8 9" key="2">
    <citation type="submission" date="2019-01" db="EMBL/GenBank/DDBJ databases">
        <title>Genome sequences of marine Pseudoalteromonas species.</title>
        <authorList>
            <person name="Boraston A.B."/>
            <person name="Hehemann J.-H."/>
            <person name="Vickers C.J."/>
            <person name="Salama-Alber O."/>
            <person name="Abe K."/>
            <person name="Hettle A.J."/>
        </authorList>
    </citation>
    <scope>NUCLEOTIDE SEQUENCE [LARGE SCALE GENOMIC DNA]</scope>
    <source>
        <strain evidence="5 9">PS42</strain>
        <strain evidence="4 8">PS47</strain>
    </source>
</reference>
<dbReference type="RefSeq" id="WP_007376712.1">
    <property type="nucleotide sequence ID" value="NZ_JBBMQV010000022.1"/>
</dbReference>
<keyword evidence="5" id="KW-0378">Hydrolase</keyword>
<dbReference type="GO" id="GO:0003747">
    <property type="term" value="F:translation release factor activity"/>
    <property type="evidence" value="ECO:0007669"/>
    <property type="project" value="InterPro"/>
</dbReference>
<dbReference type="EMBL" id="SEUJ01000077">
    <property type="protein sequence ID" value="KAA1150967.1"/>
    <property type="molecule type" value="Genomic_DNA"/>
</dbReference>
<dbReference type="Pfam" id="PF00472">
    <property type="entry name" value="RF-1"/>
    <property type="match status" value="1"/>
</dbReference>
<dbReference type="AlphaFoldDB" id="A0A063KUR2"/>
<keyword evidence="8" id="KW-1185">Reference proteome</keyword>
<dbReference type="GO" id="GO:0004045">
    <property type="term" value="F:peptidyl-tRNA hydrolase activity"/>
    <property type="evidence" value="ECO:0007669"/>
    <property type="project" value="UniProtKB-EC"/>
</dbReference>
<dbReference type="EC" id="3.1.1.29" evidence="5"/>
<reference evidence="6 7" key="1">
    <citation type="submission" date="2014-04" db="EMBL/GenBank/DDBJ databases">
        <title>Pseudoalteromonas galatheae sp. nov., isolated from a deep-sea polychaete near Canal Concepcion, Chile.</title>
        <authorList>
            <person name="Machado H.R."/>
            <person name="Gram L."/>
            <person name="Vynne N.G."/>
        </authorList>
    </citation>
    <scope>NUCLEOTIDE SEQUENCE [LARGE SCALE GENOMIC DNA]</scope>
    <source>
        <strain evidence="6 7">KMM216</strain>
    </source>
</reference>
<protein>
    <submittedName>
        <fullName evidence="5">Aminoacyl-tRNA hydrolase</fullName>
        <ecNumber evidence="5">3.1.1.29</ecNumber>
    </submittedName>
    <submittedName>
        <fullName evidence="6">Peptidyl-tRNA hydrolase</fullName>
    </submittedName>
</protein>
<evidence type="ECO:0000313" key="5">
    <source>
        <dbReference type="EMBL" id="KAA1157442.1"/>
    </source>
</evidence>
<dbReference type="PANTHER" id="PTHR47814:SF1">
    <property type="entry name" value="PEPTIDYL-TRNA HYDROLASE ARFB"/>
    <property type="match status" value="1"/>
</dbReference>
<feature type="compositionally biased region" description="Basic residues" evidence="2">
    <location>
        <begin position="104"/>
        <end position="127"/>
    </location>
</feature>
<dbReference type="Proteomes" id="UP000322915">
    <property type="component" value="Unassembled WGS sequence"/>
</dbReference>
<gene>
    <name evidence="6" type="ORF">DC53_03790</name>
    <name evidence="5" type="ORF">EU508_17075</name>
    <name evidence="4" type="ORF">EU509_17855</name>
</gene>
<dbReference type="PROSITE" id="PS00745">
    <property type="entry name" value="RF_PROK_I"/>
    <property type="match status" value="1"/>
</dbReference>
<dbReference type="Proteomes" id="UP000324162">
    <property type="component" value="Unassembled WGS sequence"/>
</dbReference>
<evidence type="ECO:0000313" key="6">
    <source>
        <dbReference type="EMBL" id="KDC52615.1"/>
    </source>
</evidence>
<comment type="similarity">
    <text evidence="1">Belongs to the prokaryotic/mitochondrial release factor family.</text>
</comment>
<dbReference type="Gene3D" id="3.30.160.20">
    <property type="match status" value="1"/>
</dbReference>
<dbReference type="EMBL" id="JJNZ01000010">
    <property type="protein sequence ID" value="KDC52615.1"/>
    <property type="molecule type" value="Genomic_DNA"/>
</dbReference>
<dbReference type="PANTHER" id="PTHR47814">
    <property type="entry name" value="PEPTIDYL-TRNA HYDROLASE ARFB"/>
    <property type="match status" value="1"/>
</dbReference>
<dbReference type="NCBIfam" id="NF006718">
    <property type="entry name" value="PRK09256.1"/>
    <property type="match status" value="1"/>
</dbReference>
<dbReference type="GO" id="GO:0043022">
    <property type="term" value="F:ribosome binding"/>
    <property type="evidence" value="ECO:0007669"/>
    <property type="project" value="TreeGrafter"/>
</dbReference>
<sequence length="137" mass="15558">MLTISNTVTIDEWELELTAIRSQGAGGQNVNKVASAIHLRFDINRSKLPDFYKERLLALKDSRITKDGVLIIKAQSHRTQELNRDDALKRLKDLILSATVVNKARRATKPSRNSQRKRMDKKTKHGQNKALRGSVKI</sequence>
<comment type="caution">
    <text evidence="5">The sequence shown here is derived from an EMBL/GenBank/DDBJ whole genome shotgun (WGS) entry which is preliminary data.</text>
</comment>
<evidence type="ECO:0000313" key="8">
    <source>
        <dbReference type="Proteomes" id="UP000322915"/>
    </source>
</evidence>
<dbReference type="InterPro" id="IPR000352">
    <property type="entry name" value="Pep_chain_release_fac_I"/>
</dbReference>
<feature type="domain" description="Prokaryotic-type class I peptide chain release factors" evidence="3">
    <location>
        <begin position="21"/>
        <end position="37"/>
    </location>
</feature>
<dbReference type="GO" id="GO:0072344">
    <property type="term" value="P:rescue of stalled ribosome"/>
    <property type="evidence" value="ECO:0007669"/>
    <property type="project" value="TreeGrafter"/>
</dbReference>
<name>A0A063KUR2_9GAMM</name>
<proteinExistence type="inferred from homology"/>
<dbReference type="InterPro" id="IPR045853">
    <property type="entry name" value="Pep_chain_release_fac_I_sf"/>
</dbReference>
<dbReference type="OrthoDB" id="9815709at2"/>
<evidence type="ECO:0000313" key="9">
    <source>
        <dbReference type="Proteomes" id="UP000324162"/>
    </source>
</evidence>
<dbReference type="Proteomes" id="UP000027154">
    <property type="component" value="Unassembled WGS sequence"/>
</dbReference>
<evidence type="ECO:0000259" key="3">
    <source>
        <dbReference type="PROSITE" id="PS00745"/>
    </source>
</evidence>
<dbReference type="EMBL" id="SEUK01000054">
    <property type="protein sequence ID" value="KAA1157442.1"/>
    <property type="molecule type" value="Genomic_DNA"/>
</dbReference>
<evidence type="ECO:0000256" key="1">
    <source>
        <dbReference type="ARBA" id="ARBA00010835"/>
    </source>
</evidence>
<evidence type="ECO:0000256" key="2">
    <source>
        <dbReference type="SAM" id="MobiDB-lite"/>
    </source>
</evidence>
<feature type="region of interest" description="Disordered" evidence="2">
    <location>
        <begin position="104"/>
        <end position="137"/>
    </location>
</feature>
<organism evidence="5 9">
    <name type="scientific">Pseudoalteromonas fuliginea</name>
    <dbReference type="NCBI Taxonomy" id="1872678"/>
    <lineage>
        <taxon>Bacteria</taxon>
        <taxon>Pseudomonadati</taxon>
        <taxon>Pseudomonadota</taxon>
        <taxon>Gammaproteobacteria</taxon>
        <taxon>Alteromonadales</taxon>
        <taxon>Pseudoalteromonadaceae</taxon>
        <taxon>Pseudoalteromonas</taxon>
    </lineage>
</organism>
<accession>A0A063KUR2</accession>